<dbReference type="EMBL" id="JBBPHU010000012">
    <property type="protein sequence ID" value="KAK7511605.1"/>
    <property type="molecule type" value="Genomic_DNA"/>
</dbReference>
<keyword evidence="2" id="KW-0732">Signal</keyword>
<proteinExistence type="predicted"/>
<comment type="caution">
    <text evidence="3">The sequence shown here is derived from an EMBL/GenBank/DDBJ whole genome shotgun (WGS) entry which is preliminary data.</text>
</comment>
<protein>
    <submittedName>
        <fullName evidence="3">Uncharacterized protein</fullName>
    </submittedName>
</protein>
<evidence type="ECO:0000256" key="2">
    <source>
        <dbReference type="SAM" id="SignalP"/>
    </source>
</evidence>
<feature type="region of interest" description="Disordered" evidence="1">
    <location>
        <begin position="201"/>
        <end position="225"/>
    </location>
</feature>
<evidence type="ECO:0000256" key="1">
    <source>
        <dbReference type="SAM" id="MobiDB-lite"/>
    </source>
</evidence>
<reference evidence="3 4" key="1">
    <citation type="submission" date="2024-04" db="EMBL/GenBank/DDBJ databases">
        <title>Phyllosticta paracitricarpa is synonymous to the EU quarantine fungus P. citricarpa based on phylogenomic analyses.</title>
        <authorList>
            <consortium name="Lawrence Berkeley National Laboratory"/>
            <person name="Van Ingen-Buijs V.A."/>
            <person name="Van Westerhoven A.C."/>
            <person name="Haridas S."/>
            <person name="Skiadas P."/>
            <person name="Martin F."/>
            <person name="Groenewald J.Z."/>
            <person name="Crous P.W."/>
            <person name="Seidl M.F."/>
        </authorList>
    </citation>
    <scope>NUCLEOTIDE SEQUENCE [LARGE SCALE GENOMIC DNA]</scope>
    <source>
        <strain evidence="3 4">CBS 123371</strain>
    </source>
</reference>
<evidence type="ECO:0000313" key="3">
    <source>
        <dbReference type="EMBL" id="KAK7511605.1"/>
    </source>
</evidence>
<feature type="chain" id="PRO_5046026741" evidence="2">
    <location>
        <begin position="22"/>
        <end position="225"/>
    </location>
</feature>
<accession>A0ABR1KF95</accession>
<name>A0ABR1KF95_9PEZI</name>
<sequence>MVLKTTTVLFGLGALLTGTFASPVAVGPDPEADVFYVWSDSSRCDPANPLDIKITGSSNGVAKGTVQSDSDIVGQQLPTGELQFKLKAPFVGNYVVSRKRGQPYPSPEIKIELSAKGTQPAGMATYVPGWIPAELDRISWTPDPNVKDQKVLKPSLDYVAQLGEPKQGKEETITTNTYADALWIVWCSGERTRALNTNLRTRLTAAPPTTNQKSGGGGGGAWNAG</sequence>
<organism evidence="3 4">
    <name type="scientific">Phyllosticta citriasiana</name>
    <dbReference type="NCBI Taxonomy" id="595635"/>
    <lineage>
        <taxon>Eukaryota</taxon>
        <taxon>Fungi</taxon>
        <taxon>Dikarya</taxon>
        <taxon>Ascomycota</taxon>
        <taxon>Pezizomycotina</taxon>
        <taxon>Dothideomycetes</taxon>
        <taxon>Dothideomycetes incertae sedis</taxon>
        <taxon>Botryosphaeriales</taxon>
        <taxon>Phyllostictaceae</taxon>
        <taxon>Phyllosticta</taxon>
    </lineage>
</organism>
<gene>
    <name evidence="3" type="ORF">IWZ03DRAFT_387017</name>
</gene>
<dbReference type="Proteomes" id="UP001363622">
    <property type="component" value="Unassembled WGS sequence"/>
</dbReference>
<keyword evidence="4" id="KW-1185">Reference proteome</keyword>
<feature type="signal peptide" evidence="2">
    <location>
        <begin position="1"/>
        <end position="21"/>
    </location>
</feature>
<evidence type="ECO:0000313" key="4">
    <source>
        <dbReference type="Proteomes" id="UP001363622"/>
    </source>
</evidence>
<feature type="compositionally biased region" description="Gly residues" evidence="1">
    <location>
        <begin position="214"/>
        <end position="225"/>
    </location>
</feature>